<evidence type="ECO:0000313" key="2">
    <source>
        <dbReference type="Proteomes" id="UP000193006"/>
    </source>
</evidence>
<dbReference type="KEGG" id="bkw:BkAM31D_13725"/>
<proteinExistence type="predicted"/>
<organism evidence="1 2">
    <name type="scientific">Halalkalibacter krulwichiae</name>
    <dbReference type="NCBI Taxonomy" id="199441"/>
    <lineage>
        <taxon>Bacteria</taxon>
        <taxon>Bacillati</taxon>
        <taxon>Bacillota</taxon>
        <taxon>Bacilli</taxon>
        <taxon>Bacillales</taxon>
        <taxon>Bacillaceae</taxon>
        <taxon>Halalkalibacter</taxon>
    </lineage>
</organism>
<sequence length="35" mass="4175">MSIEKKTIYYAQLFKKMGILTEEQKKELVKALNEK</sequence>
<name>A0A1X9MH32_9BACI</name>
<accession>A0A1X9MH32</accession>
<gene>
    <name evidence="1" type="ORF">BkAM31D_13725</name>
</gene>
<protein>
    <submittedName>
        <fullName evidence="1">Uncharacterized protein</fullName>
    </submittedName>
</protein>
<reference evidence="1 2" key="1">
    <citation type="submission" date="2017-04" db="EMBL/GenBank/DDBJ databases">
        <title>Bacillus krulwichiae AM31D Genome sequencing and assembly.</title>
        <authorList>
            <person name="Krulwich T.A."/>
            <person name="Anastor L."/>
            <person name="Ehrlich R."/>
            <person name="Ehrlich G.D."/>
            <person name="Janto B."/>
        </authorList>
    </citation>
    <scope>NUCLEOTIDE SEQUENCE [LARGE SCALE GENOMIC DNA]</scope>
    <source>
        <strain evidence="1 2">AM31D</strain>
    </source>
</reference>
<dbReference type="EMBL" id="CP020814">
    <property type="protein sequence ID" value="ARK30811.1"/>
    <property type="molecule type" value="Genomic_DNA"/>
</dbReference>
<dbReference type="Proteomes" id="UP000193006">
    <property type="component" value="Chromosome"/>
</dbReference>
<dbReference type="AlphaFoldDB" id="A0A1X9MH32"/>
<evidence type="ECO:0000313" key="1">
    <source>
        <dbReference type="EMBL" id="ARK30811.1"/>
    </source>
</evidence>
<keyword evidence="2" id="KW-1185">Reference proteome</keyword>